<evidence type="ECO:0000313" key="2">
    <source>
        <dbReference type="Proteomes" id="UP001327560"/>
    </source>
</evidence>
<protein>
    <submittedName>
        <fullName evidence="1">Uncharacterized protein</fullName>
    </submittedName>
</protein>
<reference evidence="1 2" key="1">
    <citation type="submission" date="2023-10" db="EMBL/GenBank/DDBJ databases">
        <title>Chromosome-scale genome assembly provides insights into flower coloration mechanisms of Canna indica.</title>
        <authorList>
            <person name="Li C."/>
        </authorList>
    </citation>
    <scope>NUCLEOTIDE SEQUENCE [LARGE SCALE GENOMIC DNA]</scope>
    <source>
        <tissue evidence="1">Flower</tissue>
    </source>
</reference>
<dbReference type="EMBL" id="CP136894">
    <property type="protein sequence ID" value="WOL07188.1"/>
    <property type="molecule type" value="Genomic_DNA"/>
</dbReference>
<sequence length="387" mass="43308">MSTTPTLFSLCVEAIEAALIHGHEHAHDIIELPPDLFSSIVRNLPPLALQNLHELLERSAHDCDGVGFRNDNVDHGRKRGRYEDFNKTWKMLYKNRWSVNIRNIQSTDHVATKDGFEKSKLMNQSVDWQQLYWEKHLQNCLDEAAETALLPFFNGYIGDLTVSDSIMDAIGHREGTTCTCMKLSFHCNRFGQYMRCLRLQNVLCIAETCELLGGSKLQSLVLRRIISKTQVNGVCMHLNQHKQTLRSLELIHCQIPPATIDQMFGSIHTDISKTHGIQELHVKSSRIFDSKLSSVPAGFLSFLSSGRALQSLCICDSKLQPKFAKLIFDALVGSSSTIVTLEISDNNLAGWLSKVDRKPLNFLSAVGSNTPLMSLKELSLNVSGGIT</sequence>
<dbReference type="Proteomes" id="UP001327560">
    <property type="component" value="Chromosome 5"/>
</dbReference>
<keyword evidence="2" id="KW-1185">Reference proteome</keyword>
<dbReference type="SUPFAM" id="SSF52047">
    <property type="entry name" value="RNI-like"/>
    <property type="match status" value="1"/>
</dbReference>
<dbReference type="InterPro" id="IPR032675">
    <property type="entry name" value="LRR_dom_sf"/>
</dbReference>
<dbReference type="Gene3D" id="3.80.10.10">
    <property type="entry name" value="Ribonuclease Inhibitor"/>
    <property type="match status" value="1"/>
</dbReference>
<name>A0AAQ3KEH4_9LILI</name>
<dbReference type="PANTHER" id="PTHR47818">
    <property type="entry name" value="RNI-LIKE SUPERFAMILY PROTEIN"/>
    <property type="match status" value="1"/>
</dbReference>
<dbReference type="AlphaFoldDB" id="A0AAQ3KEH4"/>
<accession>A0AAQ3KEH4</accession>
<organism evidence="1 2">
    <name type="scientific">Canna indica</name>
    <name type="common">Indian-shot</name>
    <dbReference type="NCBI Taxonomy" id="4628"/>
    <lineage>
        <taxon>Eukaryota</taxon>
        <taxon>Viridiplantae</taxon>
        <taxon>Streptophyta</taxon>
        <taxon>Embryophyta</taxon>
        <taxon>Tracheophyta</taxon>
        <taxon>Spermatophyta</taxon>
        <taxon>Magnoliopsida</taxon>
        <taxon>Liliopsida</taxon>
        <taxon>Zingiberales</taxon>
        <taxon>Cannaceae</taxon>
        <taxon>Canna</taxon>
    </lineage>
</organism>
<evidence type="ECO:0000313" key="1">
    <source>
        <dbReference type="EMBL" id="WOL07188.1"/>
    </source>
</evidence>
<dbReference type="PANTHER" id="PTHR47818:SF2">
    <property type="entry name" value="F-BOX DOMAIN-CONTAINING PROTEIN"/>
    <property type="match status" value="1"/>
</dbReference>
<proteinExistence type="predicted"/>
<gene>
    <name evidence="1" type="ORF">Cni_G15926</name>
</gene>